<evidence type="ECO:0000256" key="6">
    <source>
        <dbReference type="ARBA" id="ARBA00023136"/>
    </source>
</evidence>
<evidence type="ECO:0000313" key="8">
    <source>
        <dbReference type="Proteomes" id="UP001318040"/>
    </source>
</evidence>
<keyword evidence="4" id="KW-0254">Endocytosis</keyword>
<dbReference type="PANTHER" id="PTHR23101:SF25">
    <property type="entry name" value="GTPASE-ACTIVATING PROTEIN AND VPS9 DOMAIN-CONTAINING PROTEIN 1"/>
    <property type="match status" value="1"/>
</dbReference>
<dbReference type="GO" id="GO:0051049">
    <property type="term" value="P:regulation of transport"/>
    <property type="evidence" value="ECO:0007669"/>
    <property type="project" value="UniProtKB-ARBA"/>
</dbReference>
<dbReference type="SUPFAM" id="SSF109993">
    <property type="entry name" value="VPS9 domain"/>
    <property type="match status" value="1"/>
</dbReference>
<dbReference type="KEGG" id="pmrn:116955453"/>
<dbReference type="FunFam" id="1.20.1050.80:FF:000001">
    <property type="entry name" value="GTPase-activating protein and VPS9 domain-containing protein 1 isoform X1"/>
    <property type="match status" value="1"/>
</dbReference>
<keyword evidence="5" id="KW-0344">Guanine-nucleotide releasing factor</keyword>
<protein>
    <submittedName>
        <fullName evidence="9">GTPase-activating protein and VPS9 domain-containing protein 1-like</fullName>
    </submittedName>
</protein>
<dbReference type="PROSITE" id="PS51205">
    <property type="entry name" value="VPS9"/>
    <property type="match status" value="1"/>
</dbReference>
<dbReference type="InterPro" id="IPR045046">
    <property type="entry name" value="Vps9-like"/>
</dbReference>
<dbReference type="GO" id="GO:0005085">
    <property type="term" value="F:guanyl-nucleotide exchange factor activity"/>
    <property type="evidence" value="ECO:0007669"/>
    <property type="project" value="UniProtKB-KW"/>
</dbReference>
<feature type="domain" description="VPS9" evidence="7">
    <location>
        <begin position="17"/>
        <end position="156"/>
    </location>
</feature>
<dbReference type="GO" id="GO:0031267">
    <property type="term" value="F:small GTPase binding"/>
    <property type="evidence" value="ECO:0007669"/>
    <property type="project" value="TreeGrafter"/>
</dbReference>
<dbReference type="PANTHER" id="PTHR23101">
    <property type="entry name" value="RAB GDP/GTP EXCHANGE FACTOR"/>
    <property type="match status" value="1"/>
</dbReference>
<reference evidence="9" key="1">
    <citation type="submission" date="2025-08" db="UniProtKB">
        <authorList>
            <consortium name="RefSeq"/>
        </authorList>
    </citation>
    <scope>IDENTIFICATION</scope>
    <source>
        <tissue evidence="9">Sperm</tissue>
    </source>
</reference>
<dbReference type="GO" id="GO:0030139">
    <property type="term" value="C:endocytic vesicle"/>
    <property type="evidence" value="ECO:0007669"/>
    <property type="project" value="TreeGrafter"/>
</dbReference>
<comment type="similarity">
    <text evidence="2">Belongs to the GAPVD1 family.</text>
</comment>
<comment type="subcellular location">
    <subcellularLocation>
        <location evidence="1">Membrane</location>
        <topology evidence="1">Peripheral membrane protein</topology>
    </subcellularLocation>
</comment>
<accession>A0AAJ7U9N8</accession>
<dbReference type="Proteomes" id="UP001318040">
    <property type="component" value="Chromosome 59"/>
</dbReference>
<evidence type="ECO:0000256" key="4">
    <source>
        <dbReference type="ARBA" id="ARBA00022583"/>
    </source>
</evidence>
<evidence type="ECO:0000256" key="1">
    <source>
        <dbReference type="ARBA" id="ARBA00004170"/>
    </source>
</evidence>
<evidence type="ECO:0000313" key="9">
    <source>
        <dbReference type="RefSeq" id="XP_032832438.1"/>
    </source>
</evidence>
<dbReference type="RefSeq" id="XP_032832438.1">
    <property type="nucleotide sequence ID" value="XM_032976547.1"/>
</dbReference>
<dbReference type="AlphaFoldDB" id="A0AAJ7U9N8"/>
<dbReference type="InterPro" id="IPR037191">
    <property type="entry name" value="VPS9_dom_sf"/>
</dbReference>
<keyword evidence="3" id="KW-0343">GTPase activation</keyword>
<dbReference type="GO" id="GO:0005096">
    <property type="term" value="F:GTPase activator activity"/>
    <property type="evidence" value="ECO:0007669"/>
    <property type="project" value="UniProtKB-KW"/>
</dbReference>
<keyword evidence="6" id="KW-0472">Membrane</keyword>
<evidence type="ECO:0000256" key="3">
    <source>
        <dbReference type="ARBA" id="ARBA00022468"/>
    </source>
</evidence>
<dbReference type="GO" id="GO:0005829">
    <property type="term" value="C:cytosol"/>
    <property type="evidence" value="ECO:0007669"/>
    <property type="project" value="TreeGrafter"/>
</dbReference>
<dbReference type="GO" id="GO:0006897">
    <property type="term" value="P:endocytosis"/>
    <property type="evidence" value="ECO:0007669"/>
    <property type="project" value="UniProtKB-KW"/>
</dbReference>
<dbReference type="SMART" id="SM00167">
    <property type="entry name" value="VPS9"/>
    <property type="match status" value="1"/>
</dbReference>
<dbReference type="Gene3D" id="1.20.1050.80">
    <property type="entry name" value="VPS9 domain"/>
    <property type="match status" value="1"/>
</dbReference>
<dbReference type="InterPro" id="IPR003123">
    <property type="entry name" value="VPS9"/>
</dbReference>
<name>A0AAJ7U9N8_PETMA</name>
<evidence type="ECO:0000259" key="7">
    <source>
        <dbReference type="PROSITE" id="PS51205"/>
    </source>
</evidence>
<organism evidence="8 9">
    <name type="scientific">Petromyzon marinus</name>
    <name type="common">Sea lamprey</name>
    <dbReference type="NCBI Taxonomy" id="7757"/>
    <lineage>
        <taxon>Eukaryota</taxon>
        <taxon>Metazoa</taxon>
        <taxon>Chordata</taxon>
        <taxon>Craniata</taxon>
        <taxon>Vertebrata</taxon>
        <taxon>Cyclostomata</taxon>
        <taxon>Hyperoartia</taxon>
        <taxon>Petromyzontiformes</taxon>
        <taxon>Petromyzontidae</taxon>
        <taxon>Petromyzon</taxon>
    </lineage>
</organism>
<evidence type="ECO:0000256" key="5">
    <source>
        <dbReference type="ARBA" id="ARBA00022658"/>
    </source>
</evidence>
<dbReference type="GO" id="GO:0016020">
    <property type="term" value="C:membrane"/>
    <property type="evidence" value="ECO:0007669"/>
    <property type="project" value="UniProtKB-SubCell"/>
</dbReference>
<evidence type="ECO:0000256" key="2">
    <source>
        <dbReference type="ARBA" id="ARBA00008489"/>
    </source>
</evidence>
<sequence>MEKIFRWAFNPNDDADVHRDELFSRHIQRLALIVTPDHPAIQIRTAFHNEAPWWQAQEELQLLWAYKTPSDKARCILRVCRTVVTLLSLATERGSGPGADDLIPVMVYVIVQANPRALLSTVQYVSSLHAASMEGHDSYCWLQFCSAIEFIKTINE</sequence>
<dbReference type="Pfam" id="PF02204">
    <property type="entry name" value="VPS9"/>
    <property type="match status" value="1"/>
</dbReference>
<gene>
    <name evidence="9" type="primary">LOC116955453</name>
</gene>
<keyword evidence="8" id="KW-1185">Reference proteome</keyword>
<proteinExistence type="inferred from homology"/>